<protein>
    <submittedName>
        <fullName evidence="5">Transketolase central region</fullName>
    </submittedName>
</protein>
<dbReference type="InterPro" id="IPR033248">
    <property type="entry name" value="Transketolase_C"/>
</dbReference>
<dbReference type="InterPro" id="IPR009014">
    <property type="entry name" value="Transketo_C/PFOR_II"/>
</dbReference>
<dbReference type="STRING" id="632518.Calow_0321"/>
<dbReference type="PANTHER" id="PTHR43825">
    <property type="entry name" value="PYRUVATE DEHYDROGENASE E1 COMPONENT"/>
    <property type="match status" value="1"/>
</dbReference>
<evidence type="ECO:0000256" key="2">
    <source>
        <dbReference type="ARBA" id="ARBA00007131"/>
    </source>
</evidence>
<evidence type="ECO:0000256" key="1">
    <source>
        <dbReference type="ARBA" id="ARBA00001964"/>
    </source>
</evidence>
<dbReference type="OrthoDB" id="8732661at2"/>
<dbReference type="InterPro" id="IPR029061">
    <property type="entry name" value="THDP-binding"/>
</dbReference>
<dbReference type="RefSeq" id="WP_013411332.1">
    <property type="nucleotide sequence ID" value="NC_014657.1"/>
</dbReference>
<dbReference type="Pfam" id="PF02779">
    <property type="entry name" value="Transket_pyr"/>
    <property type="match status" value="1"/>
</dbReference>
<feature type="domain" description="Transketolase-like pyrimidine-binding" evidence="4">
    <location>
        <begin position="5"/>
        <end position="170"/>
    </location>
</feature>
<dbReference type="HOGENOM" id="CLU_009227_1_1_9"/>
<keyword evidence="3" id="KW-0786">Thiamine pyrophosphate</keyword>
<dbReference type="InterPro" id="IPR051157">
    <property type="entry name" value="PDH/Transketolase"/>
</dbReference>
<dbReference type="Gene3D" id="3.40.50.920">
    <property type="match status" value="1"/>
</dbReference>
<dbReference type="eggNOG" id="COG3958">
    <property type="taxonomic scope" value="Bacteria"/>
</dbReference>
<name>E4Q3F8_CALOW</name>
<dbReference type="SUPFAM" id="SSF52518">
    <property type="entry name" value="Thiamin diphosphate-binding fold (THDP-binding)"/>
    <property type="match status" value="1"/>
</dbReference>
<evidence type="ECO:0000313" key="6">
    <source>
        <dbReference type="Proteomes" id="UP000006889"/>
    </source>
</evidence>
<dbReference type="KEGG" id="cow:Calow_0321"/>
<proteinExistence type="inferred from homology"/>
<sequence>MNQKIACRVAFSEALLEEAKKDKDVIVVTTDARGSASVDNFARELPEQFVEVGIAEQNAVGVAAGLSICGFKPFVCGPACFLSARSFEQVKVDVAYSKTNVKIIGVSGGVSYGPLGGTHHAFHDIAAFRAVPNMTVILPSDANLAKAIARTLVNHRGPVYVRMGRNPVPVVYSEEPHFEIGKANVLLEGDDIAIVACGEVVKNAFDAALLLREKGIYAKVVDMHTLKPIDEELIIEIAKKYKVIFTVEEHNTNGGLGDAVAGLVAKHSPKEIVKIALPDEDMITGSQFEIYDYYGLSAEKIVSRVLSEFERR</sequence>
<dbReference type="FunFam" id="3.40.50.970:FF:000129">
    <property type="entry name" value="Transketolase"/>
    <property type="match status" value="1"/>
</dbReference>
<evidence type="ECO:0000259" key="4">
    <source>
        <dbReference type="SMART" id="SM00861"/>
    </source>
</evidence>
<accession>E4Q3F8</accession>
<evidence type="ECO:0000313" key="5">
    <source>
        <dbReference type="EMBL" id="ADQ03918.1"/>
    </source>
</evidence>
<dbReference type="PANTHER" id="PTHR43825:SF1">
    <property type="entry name" value="TRANSKETOLASE-LIKE PYRIMIDINE-BINDING DOMAIN-CONTAINING PROTEIN"/>
    <property type="match status" value="1"/>
</dbReference>
<evidence type="ECO:0000256" key="3">
    <source>
        <dbReference type="ARBA" id="ARBA00023052"/>
    </source>
</evidence>
<dbReference type="SUPFAM" id="SSF52922">
    <property type="entry name" value="TK C-terminal domain-like"/>
    <property type="match status" value="1"/>
</dbReference>
<dbReference type="Gene3D" id="3.40.50.970">
    <property type="match status" value="1"/>
</dbReference>
<dbReference type="CDD" id="cd07033">
    <property type="entry name" value="TPP_PYR_DXS_TK_like"/>
    <property type="match status" value="1"/>
</dbReference>
<dbReference type="Pfam" id="PF02780">
    <property type="entry name" value="Transketolase_C"/>
    <property type="match status" value="1"/>
</dbReference>
<organism evidence="5 6">
    <name type="scientific">Caldicellulosiruptor owensensis (strain ATCC 700167 / DSM 13100 / OL)</name>
    <dbReference type="NCBI Taxonomy" id="632518"/>
    <lineage>
        <taxon>Bacteria</taxon>
        <taxon>Bacillati</taxon>
        <taxon>Bacillota</taxon>
        <taxon>Bacillota incertae sedis</taxon>
        <taxon>Caldicellulosiruptorales</taxon>
        <taxon>Caldicellulosiruptoraceae</taxon>
        <taxon>Caldicellulosiruptor</taxon>
    </lineage>
</organism>
<dbReference type="Proteomes" id="UP000006889">
    <property type="component" value="Chromosome"/>
</dbReference>
<comment type="similarity">
    <text evidence="2">Belongs to the transketolase family.</text>
</comment>
<reference key="1">
    <citation type="submission" date="2010-09" db="EMBL/GenBank/DDBJ databases">
        <title>Complete sequence of Caldicellulosiruptor owensensis OL.</title>
        <authorList>
            <consortium name="US DOE Joint Genome Institute"/>
            <person name="Lucas S."/>
            <person name="Copeland A."/>
            <person name="Lapidus A."/>
            <person name="Cheng J.-F."/>
            <person name="Bruce D."/>
            <person name="Goodwin L."/>
            <person name="Pitluck S."/>
            <person name="Davenport K."/>
            <person name="Detter J.C."/>
            <person name="Han C."/>
            <person name="Tapia R."/>
            <person name="Land M."/>
            <person name="Hauser L."/>
            <person name="Chang Y.-J."/>
            <person name="Jeffries C."/>
            <person name="Kyrpides N."/>
            <person name="Ivanova N."/>
            <person name="Mikhailova N."/>
            <person name="Blumer-Schuette S.E."/>
            <person name="Kelly R.M."/>
            <person name="Woyke T."/>
        </authorList>
    </citation>
    <scope>NUCLEOTIDE SEQUENCE</scope>
    <source>
        <strain>OL</strain>
    </source>
</reference>
<keyword evidence="6" id="KW-1185">Reference proteome</keyword>
<dbReference type="InterPro" id="IPR005475">
    <property type="entry name" value="Transketolase-like_Pyr-bd"/>
</dbReference>
<gene>
    <name evidence="5" type="ordered locus">Calow_0321</name>
</gene>
<dbReference type="SMART" id="SM00861">
    <property type="entry name" value="Transket_pyr"/>
    <property type="match status" value="1"/>
</dbReference>
<dbReference type="AlphaFoldDB" id="E4Q3F8"/>
<comment type="cofactor">
    <cofactor evidence="1">
        <name>thiamine diphosphate</name>
        <dbReference type="ChEBI" id="CHEBI:58937"/>
    </cofactor>
</comment>
<reference evidence="5 6" key="2">
    <citation type="journal article" date="2011" name="J. Bacteriol.">
        <title>Complete genome sequences for the anaerobic, extremely thermophilic plant biomass-degrading bacteria Caldicellulosiruptor hydrothermalis, Caldicellulosiruptor kristjanssonii, Caldicellulosiruptor kronotskyensis, Caldicellulosiruptor owensenis, and Caldicellulosiruptor lactoaceticus.</title>
        <authorList>
            <person name="Blumer-Schuette S.E."/>
            <person name="Ozdemir I."/>
            <person name="Mistry D."/>
            <person name="Lucas S."/>
            <person name="Lapidus A."/>
            <person name="Cheng J.F."/>
            <person name="Goodwin L.A."/>
            <person name="Pitluck S."/>
            <person name="Land M.L."/>
            <person name="Hauser L.J."/>
            <person name="Woyke T."/>
            <person name="Mikhailova N."/>
            <person name="Pati A."/>
            <person name="Kyrpides N.C."/>
            <person name="Ivanova N."/>
            <person name="Detter J.C."/>
            <person name="Walston-Davenport K."/>
            <person name="Han S."/>
            <person name="Adams M.W."/>
            <person name="Kelly R.M."/>
        </authorList>
    </citation>
    <scope>NUCLEOTIDE SEQUENCE [LARGE SCALE GENOMIC DNA]</scope>
    <source>
        <strain evidence="6">ATCC 700167 / DSM 13100 / OL</strain>
    </source>
</reference>
<dbReference type="EMBL" id="CP002216">
    <property type="protein sequence ID" value="ADQ03918.1"/>
    <property type="molecule type" value="Genomic_DNA"/>
</dbReference>